<dbReference type="InterPro" id="IPR002105">
    <property type="entry name" value="Dockerin_1_rpt"/>
</dbReference>
<dbReference type="GO" id="GO:0004553">
    <property type="term" value="F:hydrolase activity, hydrolyzing O-glycosyl compounds"/>
    <property type="evidence" value="ECO:0007669"/>
    <property type="project" value="InterPro"/>
</dbReference>
<evidence type="ECO:0000256" key="1">
    <source>
        <dbReference type="SAM" id="MobiDB-lite"/>
    </source>
</evidence>
<sequence>MIIKKITASASAVALLSVATIAAVSAASGNISDSNIVSDKANTETTSKTASTSSSGEDSSQPVTTEPTTLRTYHITFLDFDSKPLKVLEIEEGDPIDYTAVDTKSLHKHIDTHTEQEFVAWDIKPDFADADYTIHALSKTASIYFTQKSPEKTRYFSTKGNVSLKGIQASIKMSVQTPQKDKDGKYITEDSVVDISESCLATPSSLKEAFSKSDKATITVYPAGDQKPIGTFEIVCFRDLGDVDQNGMIDSTDASQVLNTYARMAASANYAPEADFKKRADVNMDNKLDARDASHILKYYAVSSTASDPIDWEYFFDFDKIHNEK</sequence>
<comment type="caution">
    <text evidence="3">The sequence shown here is derived from an EMBL/GenBank/DDBJ whole genome shotgun (WGS) entry which is preliminary data.</text>
</comment>
<feature type="compositionally biased region" description="Low complexity" evidence="1">
    <location>
        <begin position="43"/>
        <end position="60"/>
    </location>
</feature>
<keyword evidence="2" id="KW-0732">Signal</keyword>
<dbReference type="EMBL" id="ATAX01000025">
    <property type="protein sequence ID" value="EWM53385.1"/>
    <property type="molecule type" value="Genomic_DNA"/>
</dbReference>
<dbReference type="GO" id="GO:0000272">
    <property type="term" value="P:polysaccharide catabolic process"/>
    <property type="evidence" value="ECO:0007669"/>
    <property type="project" value="InterPro"/>
</dbReference>
<feature type="chain" id="PRO_5004901983" description="Dockerin domain-containing protein" evidence="2">
    <location>
        <begin position="27"/>
        <end position="325"/>
    </location>
</feature>
<gene>
    <name evidence="3" type="ORF">RF007C_06780</name>
</gene>
<dbReference type="AlphaFoldDB" id="W7UXJ1"/>
<dbReference type="Pfam" id="PF00404">
    <property type="entry name" value="Dockerin_1"/>
    <property type="match status" value="1"/>
</dbReference>
<dbReference type="Gene3D" id="1.10.1330.10">
    <property type="entry name" value="Dockerin domain"/>
    <property type="match status" value="2"/>
</dbReference>
<accession>W7UXJ1</accession>
<evidence type="ECO:0008006" key="5">
    <source>
        <dbReference type="Google" id="ProtNLM"/>
    </source>
</evidence>
<evidence type="ECO:0000313" key="4">
    <source>
        <dbReference type="Proteomes" id="UP000019365"/>
    </source>
</evidence>
<feature type="region of interest" description="Disordered" evidence="1">
    <location>
        <begin position="34"/>
        <end position="66"/>
    </location>
</feature>
<dbReference type="Proteomes" id="UP000019365">
    <property type="component" value="Unassembled WGS sequence"/>
</dbReference>
<organism evidence="3 4">
    <name type="scientific">Ruminococcus flavefaciens 007c</name>
    <dbReference type="NCBI Taxonomy" id="1341157"/>
    <lineage>
        <taxon>Bacteria</taxon>
        <taxon>Bacillati</taxon>
        <taxon>Bacillota</taxon>
        <taxon>Clostridia</taxon>
        <taxon>Eubacteriales</taxon>
        <taxon>Oscillospiraceae</taxon>
        <taxon>Ruminococcus</taxon>
    </lineage>
</organism>
<evidence type="ECO:0000313" key="3">
    <source>
        <dbReference type="EMBL" id="EWM53385.1"/>
    </source>
</evidence>
<dbReference type="SUPFAM" id="SSF63446">
    <property type="entry name" value="Type I dockerin domain"/>
    <property type="match status" value="1"/>
</dbReference>
<proteinExistence type="predicted"/>
<dbReference type="RefSeq" id="WP_037299219.1">
    <property type="nucleotide sequence ID" value="NZ_ATAX01000025.1"/>
</dbReference>
<dbReference type="OrthoDB" id="1819715at2"/>
<protein>
    <recommendedName>
        <fullName evidence="5">Dockerin domain-containing protein</fullName>
    </recommendedName>
</protein>
<keyword evidence="4" id="KW-1185">Reference proteome</keyword>
<dbReference type="InterPro" id="IPR036439">
    <property type="entry name" value="Dockerin_dom_sf"/>
</dbReference>
<name>W7UXJ1_RUMFL</name>
<feature type="signal peptide" evidence="2">
    <location>
        <begin position="1"/>
        <end position="26"/>
    </location>
</feature>
<reference evidence="3 4" key="1">
    <citation type="journal article" date="2014" name="PLoS ONE">
        <title>Rumen cellulosomics: divergent fiber-degrading strategies revealed by comparative genome-wide analysis of six ruminococcal strains.</title>
        <authorList>
            <person name="Dassa B."/>
            <person name="Borovok I."/>
            <person name="Ruimy-Israeli V."/>
            <person name="Lamed R."/>
            <person name="Flint H.J."/>
            <person name="Duncan S.H."/>
            <person name="Henrissat B."/>
            <person name="Coutinho P."/>
            <person name="Morrison M."/>
            <person name="Mosoni P."/>
            <person name="Yeoman C.J."/>
            <person name="White B.A."/>
            <person name="Bayer E.A."/>
        </authorList>
    </citation>
    <scope>NUCLEOTIDE SEQUENCE [LARGE SCALE GENOMIC DNA]</scope>
    <source>
        <strain evidence="3 4">007c</strain>
    </source>
</reference>
<evidence type="ECO:0000256" key="2">
    <source>
        <dbReference type="SAM" id="SignalP"/>
    </source>
</evidence>
<dbReference type="PATRIC" id="fig|1341157.4.peg.1787"/>